<dbReference type="Pfam" id="PF02383">
    <property type="entry name" value="Syja_N"/>
    <property type="match status" value="1"/>
</dbReference>
<dbReference type="OrthoDB" id="405996at2759"/>
<evidence type="ECO:0000256" key="3">
    <source>
        <dbReference type="ARBA" id="ARBA00023136"/>
    </source>
</evidence>
<dbReference type="PANTHER" id="PTHR45738">
    <property type="entry name" value="POLYPHOSPHOINOSITIDE PHOSPHATASE"/>
    <property type="match status" value="1"/>
</dbReference>
<evidence type="ECO:0000313" key="7">
    <source>
        <dbReference type="Proteomes" id="UP000440578"/>
    </source>
</evidence>
<evidence type="ECO:0000313" key="6">
    <source>
        <dbReference type="EMBL" id="KAF0296280.1"/>
    </source>
</evidence>
<dbReference type="InterPro" id="IPR002013">
    <property type="entry name" value="SAC_dom"/>
</dbReference>
<evidence type="ECO:0000259" key="5">
    <source>
        <dbReference type="PROSITE" id="PS50275"/>
    </source>
</evidence>
<gene>
    <name evidence="6" type="primary">FIG4</name>
    <name evidence="6" type="ORF">FJT64_006212</name>
</gene>
<evidence type="ECO:0000256" key="2">
    <source>
        <dbReference type="ARBA" id="ARBA00022801"/>
    </source>
</evidence>
<keyword evidence="3" id="KW-0472">Membrane</keyword>
<feature type="region of interest" description="Disordered" evidence="4">
    <location>
        <begin position="742"/>
        <end position="795"/>
    </location>
</feature>
<dbReference type="GO" id="GO:0012505">
    <property type="term" value="C:endomembrane system"/>
    <property type="evidence" value="ECO:0007669"/>
    <property type="project" value="UniProtKB-SubCell"/>
</dbReference>
<reference evidence="6 7" key="1">
    <citation type="submission" date="2019-07" db="EMBL/GenBank/DDBJ databases">
        <title>Draft genome assembly of a fouling barnacle, Amphibalanus amphitrite (Darwin, 1854): The first reference genome for Thecostraca.</title>
        <authorList>
            <person name="Kim W."/>
        </authorList>
    </citation>
    <scope>NUCLEOTIDE SEQUENCE [LARGE SCALE GENOMIC DNA]</scope>
    <source>
        <strain evidence="6">SNU_AA5</strain>
        <tissue evidence="6">Soma without cirri and trophi</tissue>
    </source>
</reference>
<evidence type="ECO:0000256" key="4">
    <source>
        <dbReference type="SAM" id="MobiDB-lite"/>
    </source>
</evidence>
<protein>
    <submittedName>
        <fullName evidence="6">Polyphosphoinositide phosphatase</fullName>
    </submittedName>
</protein>
<dbReference type="GO" id="GO:0043813">
    <property type="term" value="F:phosphatidylinositol-3,5-bisphosphate 5-phosphatase activity"/>
    <property type="evidence" value="ECO:0007669"/>
    <property type="project" value="InterPro"/>
</dbReference>
<keyword evidence="2" id="KW-0378">Hydrolase</keyword>
<organism evidence="6 7">
    <name type="scientific">Amphibalanus amphitrite</name>
    <name type="common">Striped barnacle</name>
    <name type="synonym">Balanus amphitrite</name>
    <dbReference type="NCBI Taxonomy" id="1232801"/>
    <lineage>
        <taxon>Eukaryota</taxon>
        <taxon>Metazoa</taxon>
        <taxon>Ecdysozoa</taxon>
        <taxon>Arthropoda</taxon>
        <taxon>Crustacea</taxon>
        <taxon>Multicrustacea</taxon>
        <taxon>Cirripedia</taxon>
        <taxon>Thoracica</taxon>
        <taxon>Thoracicalcarea</taxon>
        <taxon>Balanomorpha</taxon>
        <taxon>Balanoidea</taxon>
        <taxon>Balanidae</taxon>
        <taxon>Amphibalaninae</taxon>
        <taxon>Amphibalanus</taxon>
    </lineage>
</organism>
<dbReference type="PROSITE" id="PS50275">
    <property type="entry name" value="SAC"/>
    <property type="match status" value="1"/>
</dbReference>
<keyword evidence="7" id="KW-1185">Reference proteome</keyword>
<dbReference type="Proteomes" id="UP000440578">
    <property type="component" value="Unassembled WGS sequence"/>
</dbReference>
<evidence type="ECO:0000256" key="1">
    <source>
        <dbReference type="ARBA" id="ARBA00004308"/>
    </source>
</evidence>
<dbReference type="AlphaFoldDB" id="A0A6A4VY20"/>
<sequence length="907" mass="101914">MEERKASKSPENEKKSIKVATLVSPIQKVGIYETKARFFVIGSNTEQDRFRVLKVDRTEPRELHIVDDALEYSASEIRDIMRSLDEGNRLRAGGAHAQGLVRRLSAFGIVGFVRFTEGYYIIVVTQRRRLAVIGPHVIYKIEDTKMIYIPNQSKRLSPEEQRYVKLFQSVAMGSNFYFSYSYDLTHTLQYNAATPRLSPDDINAVFGADFVHTSTKGPLEEADFDYEVSAAPPSSLVAGADRTGARPPTVGVRAEPQRRFVWNNHLLEPAEHQMGWEWRIYITHGYIKQATLYLHGRHLFLTLMARRSSRYAGTRFLKRGASFKGDVANEVETEQIVHDACVSSLQHGMFSSHVQIRGSVPCHWYQDTSRIPKPPIQMELSDPCHITAGKHMNDLLARYGAPVFVVNLVKKREKRSHESLLHGAFSRSVAYLNQFIPPAFRLRYISFDMARANKLERESVMERLTEIANASLKETGIFLSQPPLNTSYRHTSPVAQGDAPGGGLQQHGIVRVNCVDCLDRTNTAQFTIGKAALAAQLFALGAIPSPRLEFDTDCMSILEDMFEDHGDLLALQYGGSQLVHRIRTYRKTANWGSQGNDIVQTMQRYYSNTVTDADKQNAINLFLGCFVPRPGRPALWELPNDYQLHHDPADRRPGRCRPTQWWDDRVMRHLPAAAIERDKRCSSVVRVAAGDGRTDLYREQYRPHELTSFPESFDFNVIHSVKDYMPSMFVDESPFAVRTRRQPLAPEGSAKTPPSSAQANGDSSLSEGSDSSEDSPVVAAAGAAPAVPPPRPPLTLATLLSTARDQYGIEQRPPQKQDLSVYRRHAGLGRLGCRGPLPRPEALRATSQRPVRFLQLSQLKMDSSREVAAPMTSRAAREVYQRAVSCQPPAVPEQCLTEYRRYVGCAV</sequence>
<dbReference type="InterPro" id="IPR043573">
    <property type="entry name" value="Fig4-like"/>
</dbReference>
<feature type="compositionally biased region" description="Low complexity" evidence="4">
    <location>
        <begin position="761"/>
        <end position="785"/>
    </location>
</feature>
<proteinExistence type="predicted"/>
<feature type="domain" description="SAC" evidence="5">
    <location>
        <begin position="167"/>
        <end position="575"/>
    </location>
</feature>
<dbReference type="GO" id="GO:0046856">
    <property type="term" value="P:phosphatidylinositol dephosphorylation"/>
    <property type="evidence" value="ECO:0007669"/>
    <property type="project" value="InterPro"/>
</dbReference>
<dbReference type="PANTHER" id="PTHR45738:SF5">
    <property type="entry name" value="POLYPHOSPHOINOSITIDE PHOSPHATASE"/>
    <property type="match status" value="1"/>
</dbReference>
<name>A0A6A4VY20_AMPAM</name>
<comment type="caution">
    <text evidence="6">The sequence shown here is derived from an EMBL/GenBank/DDBJ whole genome shotgun (WGS) entry which is preliminary data.</text>
</comment>
<dbReference type="EMBL" id="VIIS01001573">
    <property type="protein sequence ID" value="KAF0296280.1"/>
    <property type="molecule type" value="Genomic_DNA"/>
</dbReference>
<comment type="subcellular location">
    <subcellularLocation>
        <location evidence="1">Endomembrane system</location>
    </subcellularLocation>
</comment>
<accession>A0A6A4VY20</accession>